<dbReference type="InterPro" id="IPR004227">
    <property type="entry name" value="Formiminotransferase_cat"/>
</dbReference>
<evidence type="ECO:0000256" key="7">
    <source>
        <dbReference type="ARBA" id="ARBA00022954"/>
    </source>
</evidence>
<evidence type="ECO:0000256" key="2">
    <source>
        <dbReference type="ARBA" id="ARBA00005082"/>
    </source>
</evidence>
<dbReference type="InterPro" id="IPR013802">
    <property type="entry name" value="Formiminotransferase_C"/>
</dbReference>
<dbReference type="EC" id="2.1.2.5" evidence="3"/>
<dbReference type="Proteomes" id="UP001500339">
    <property type="component" value="Unassembled WGS sequence"/>
</dbReference>
<dbReference type="NCBIfam" id="TIGR02024">
    <property type="entry name" value="FtcD"/>
    <property type="match status" value="1"/>
</dbReference>
<sequence length="299" mass="33326">MKIILCEVNISEGENLEVIEEVKKTITNVKGVKVIDVNSDKNHNRTVFTYIGEPNIMLECTKKLASKAVELIDMTKHTGSHPRIGAVDVVPFVPIKGVTTEEAIQMARSFGKYMGEQGVAVYYYEDAALKPERESLVNIRKGQYEGLEEKLKNPEWMPDEGPAEFNAKSGAMVTGVRFSLVAFNVNLNTEDVEIANKIAKAMRHISGGFRYVRAIGLSITDKKMVQVSMNLTNYTKTPIHRVMEAVKSEAERYGVTIAGAELVGPVPMEALEEVVKYYLKVHDFSLGQIIENNLLDEVQ</sequence>
<feature type="domain" description="Formiminotransferase N-terminal subdomain" evidence="9">
    <location>
        <begin position="2"/>
        <end position="178"/>
    </location>
</feature>
<dbReference type="InterPro" id="IPR022384">
    <property type="entry name" value="FormiminoTrfase_cat_dom_sf"/>
</dbReference>
<feature type="domain" description="Formiminotransferase C-terminal subdomain" evidence="8">
    <location>
        <begin position="179"/>
        <end position="293"/>
    </location>
</feature>
<comment type="subcellular location">
    <subcellularLocation>
        <location evidence="1">Cytoplasm</location>
    </subcellularLocation>
</comment>
<evidence type="ECO:0000256" key="4">
    <source>
        <dbReference type="ARBA" id="ARBA00022490"/>
    </source>
</evidence>
<dbReference type="PANTHER" id="PTHR12234:SF8">
    <property type="entry name" value="FORMIMINOTRANSFERASE-CYCLODEAMINASE"/>
    <property type="match status" value="1"/>
</dbReference>
<comment type="caution">
    <text evidence="10">The sequence shown here is derived from an EMBL/GenBank/DDBJ whole genome shotgun (WGS) entry which is preliminary data.</text>
</comment>
<evidence type="ECO:0000313" key="11">
    <source>
        <dbReference type="Proteomes" id="UP001500339"/>
    </source>
</evidence>
<evidence type="ECO:0000256" key="6">
    <source>
        <dbReference type="ARBA" id="ARBA00022808"/>
    </source>
</evidence>
<accession>A0ABP3U8Z2</accession>
<dbReference type="Gene3D" id="3.30.70.670">
    <property type="entry name" value="Formiminotransferase, C-terminal subdomain"/>
    <property type="match status" value="1"/>
</dbReference>
<comment type="pathway">
    <text evidence="2">Amino-acid degradation; L-histidine degradation into L-glutamate; L-glutamate from N-formimidoyl-L-glutamate (transferase route): step 1/1.</text>
</comment>
<dbReference type="InterPro" id="IPR012886">
    <property type="entry name" value="Formiminotransferase_N"/>
</dbReference>
<protein>
    <recommendedName>
        <fullName evidence="3">glutamate formimidoyltransferase</fullName>
        <ecNumber evidence="3">2.1.2.5</ecNumber>
    </recommendedName>
</protein>
<evidence type="ECO:0000256" key="5">
    <source>
        <dbReference type="ARBA" id="ARBA00022679"/>
    </source>
</evidence>
<evidence type="ECO:0000259" key="8">
    <source>
        <dbReference type="SMART" id="SM01221"/>
    </source>
</evidence>
<dbReference type="Pfam" id="PF07837">
    <property type="entry name" value="FTCD_N"/>
    <property type="match status" value="1"/>
</dbReference>
<dbReference type="InterPro" id="IPR037064">
    <property type="entry name" value="Formiminotransferase_N_sf"/>
</dbReference>
<dbReference type="InterPro" id="IPR051623">
    <property type="entry name" value="FTCD"/>
</dbReference>
<keyword evidence="4" id="KW-0963">Cytoplasm</keyword>
<dbReference type="RefSeq" id="WP_343769126.1">
    <property type="nucleotide sequence ID" value="NZ_BAAACF010000001.1"/>
</dbReference>
<evidence type="ECO:0000259" key="9">
    <source>
        <dbReference type="SMART" id="SM01222"/>
    </source>
</evidence>
<organism evidence="10 11">
    <name type="scientific">Clostridium malenominatum</name>
    <dbReference type="NCBI Taxonomy" id="1539"/>
    <lineage>
        <taxon>Bacteria</taxon>
        <taxon>Bacillati</taxon>
        <taxon>Bacillota</taxon>
        <taxon>Clostridia</taxon>
        <taxon>Eubacteriales</taxon>
        <taxon>Clostridiaceae</taxon>
        <taxon>Clostridium</taxon>
    </lineage>
</organism>
<gene>
    <name evidence="10" type="primary">ftcD_2</name>
    <name evidence="10" type="ORF">GCM10008905_19010</name>
</gene>
<evidence type="ECO:0000313" key="10">
    <source>
        <dbReference type="EMBL" id="GAA0724683.1"/>
    </source>
</evidence>
<proteinExistence type="predicted"/>
<dbReference type="InterPro" id="IPR037070">
    <property type="entry name" value="Formiminotransferase_C_sf"/>
</dbReference>
<dbReference type="SMART" id="SM01222">
    <property type="entry name" value="FTCD_N"/>
    <property type="match status" value="1"/>
</dbReference>
<evidence type="ECO:0000256" key="3">
    <source>
        <dbReference type="ARBA" id="ARBA00012252"/>
    </source>
</evidence>
<dbReference type="SMART" id="SM01221">
    <property type="entry name" value="FTCD"/>
    <property type="match status" value="1"/>
</dbReference>
<evidence type="ECO:0000256" key="1">
    <source>
        <dbReference type="ARBA" id="ARBA00004496"/>
    </source>
</evidence>
<name>A0ABP3U8Z2_9CLOT</name>
<keyword evidence="7" id="KW-0290">Folate-binding</keyword>
<dbReference type="Gene3D" id="3.30.990.10">
    <property type="entry name" value="Formiminotransferase, N-terminal subdomain"/>
    <property type="match status" value="1"/>
</dbReference>
<dbReference type="EMBL" id="BAAACF010000001">
    <property type="protein sequence ID" value="GAA0724683.1"/>
    <property type="molecule type" value="Genomic_DNA"/>
</dbReference>
<dbReference type="SUPFAM" id="SSF55116">
    <property type="entry name" value="Formiminotransferase domain of formiminotransferase-cyclodeaminase"/>
    <property type="match status" value="2"/>
</dbReference>
<keyword evidence="6" id="KW-0369">Histidine metabolism</keyword>
<dbReference type="Pfam" id="PF02971">
    <property type="entry name" value="FTCD"/>
    <property type="match status" value="1"/>
</dbReference>
<reference evidence="11" key="1">
    <citation type="journal article" date="2019" name="Int. J. Syst. Evol. Microbiol.">
        <title>The Global Catalogue of Microorganisms (GCM) 10K type strain sequencing project: providing services to taxonomists for standard genome sequencing and annotation.</title>
        <authorList>
            <consortium name="The Broad Institute Genomics Platform"/>
            <consortium name="The Broad Institute Genome Sequencing Center for Infectious Disease"/>
            <person name="Wu L."/>
            <person name="Ma J."/>
        </authorList>
    </citation>
    <scope>NUCLEOTIDE SEQUENCE [LARGE SCALE GENOMIC DNA]</scope>
    <source>
        <strain evidence="11">JCM 1405</strain>
    </source>
</reference>
<keyword evidence="5" id="KW-0808">Transferase</keyword>
<dbReference type="PANTHER" id="PTHR12234">
    <property type="entry name" value="FORMIMINOTRANSFERASE-CYCLODEAMINASE"/>
    <property type="match status" value="1"/>
</dbReference>
<keyword evidence="11" id="KW-1185">Reference proteome</keyword>